<comment type="caution">
    <text evidence="2">The sequence shown here is derived from an EMBL/GenBank/DDBJ whole genome shotgun (WGS) entry which is preliminary data.</text>
</comment>
<name>A0ABT9Y5G9_9FIRM</name>
<protein>
    <submittedName>
        <fullName evidence="2">Phospholipid/cholesterol/gamma-HCH transport system substrate-binding protein</fullName>
    </submittedName>
</protein>
<dbReference type="InterPro" id="IPR052336">
    <property type="entry name" value="MlaD_Phospholipid_Transporter"/>
</dbReference>
<dbReference type="Pfam" id="PF02470">
    <property type="entry name" value="MlaD"/>
    <property type="match status" value="1"/>
</dbReference>
<reference evidence="2 3" key="1">
    <citation type="submission" date="2023-07" db="EMBL/GenBank/DDBJ databases">
        <title>Genomic Encyclopedia of Type Strains, Phase IV (KMG-IV): sequencing the most valuable type-strain genomes for metagenomic binning, comparative biology and taxonomic classification.</title>
        <authorList>
            <person name="Goeker M."/>
        </authorList>
    </citation>
    <scope>NUCLEOTIDE SEQUENCE [LARGE SCALE GENOMIC DNA]</scope>
    <source>
        <strain evidence="2 3">DSM 16980</strain>
    </source>
</reference>
<dbReference type="PANTHER" id="PTHR33371:SF4">
    <property type="entry name" value="INTERMEMBRANE PHOSPHOLIPID TRANSPORT SYSTEM BINDING PROTEIN MLAD"/>
    <property type="match status" value="1"/>
</dbReference>
<gene>
    <name evidence="2" type="ORF">J2S01_000780</name>
</gene>
<proteinExistence type="predicted"/>
<dbReference type="RefSeq" id="WP_307223058.1">
    <property type="nucleotide sequence ID" value="NZ_CP116940.1"/>
</dbReference>
<feature type="domain" description="Mce/MlaD" evidence="1">
    <location>
        <begin position="35"/>
        <end position="107"/>
    </location>
</feature>
<evidence type="ECO:0000313" key="2">
    <source>
        <dbReference type="EMBL" id="MDQ0203073.1"/>
    </source>
</evidence>
<dbReference type="EMBL" id="JAUSUE010000004">
    <property type="protein sequence ID" value="MDQ0203073.1"/>
    <property type="molecule type" value="Genomic_DNA"/>
</dbReference>
<dbReference type="InterPro" id="IPR003399">
    <property type="entry name" value="Mce/MlaD"/>
</dbReference>
<dbReference type="Proteomes" id="UP001239167">
    <property type="component" value="Unassembled WGS sequence"/>
</dbReference>
<accession>A0ABT9Y5G9</accession>
<keyword evidence="3" id="KW-1185">Reference proteome</keyword>
<evidence type="ECO:0000313" key="3">
    <source>
        <dbReference type="Proteomes" id="UP001239167"/>
    </source>
</evidence>
<organism evidence="2 3">
    <name type="scientific">Pectinatus haikarae</name>
    <dbReference type="NCBI Taxonomy" id="349096"/>
    <lineage>
        <taxon>Bacteria</taxon>
        <taxon>Bacillati</taxon>
        <taxon>Bacillota</taxon>
        <taxon>Negativicutes</taxon>
        <taxon>Selenomonadales</taxon>
        <taxon>Selenomonadaceae</taxon>
        <taxon>Pectinatus</taxon>
    </lineage>
</organism>
<dbReference type="PANTHER" id="PTHR33371">
    <property type="entry name" value="INTERMEMBRANE PHOSPHOLIPID TRANSPORT SYSTEM BINDING PROTEIN MLAD-RELATED"/>
    <property type="match status" value="1"/>
</dbReference>
<sequence>MTTEAKVGLFTILALVLAIAIIMQLGHISFGGEPNYKITASFKYVNGLKPGALVRYAGVDVGKVRTVNTNGLGADVFMEIKDNIKIPKSSVITISSDGLMGEKFVNIYADGQEDYTYLSDGEMVKGTEEHSIESLVASASQTLEKVDKMITSMNNIIGNQQVQESLIASAVNLKNITESMDQAAAVIARMAGNNEGNINDIIQNMVLLTSSMQRTSYSVENMVNEMNGDGQMTENMRTAVANLASTSNRIEKMAANLEPVISDPQTAEELQSMIHNASDVSKRANKIMTKISSIQTKVGTDVLYSGKKSDLMVNADLRIYDNPNDFLLIGGDDIGGDNPTTNLQIGSGNNFFSGRMGLIDNKPGVGIDTYSGPWRFSVDAYDSDDIRIKLRGQYRIAPDVYLLGQVNDVNSKADRTTYLGIRREF</sequence>
<evidence type="ECO:0000259" key="1">
    <source>
        <dbReference type="Pfam" id="PF02470"/>
    </source>
</evidence>